<keyword evidence="1" id="KW-0233">DNA recombination</keyword>
<dbReference type="GO" id="GO:0015074">
    <property type="term" value="P:DNA integration"/>
    <property type="evidence" value="ECO:0007669"/>
    <property type="project" value="InterPro"/>
</dbReference>
<protein>
    <recommendedName>
        <fullName evidence="5">Tyr recombinase domain-containing protein</fullName>
    </recommendedName>
</protein>
<name>A0A936NDL8_9ACTN</name>
<dbReference type="InterPro" id="IPR011010">
    <property type="entry name" value="DNA_brk_join_enz"/>
</dbReference>
<comment type="caution">
    <text evidence="3">The sequence shown here is derived from an EMBL/GenBank/DDBJ whole genome shotgun (WGS) entry which is preliminary data.</text>
</comment>
<gene>
    <name evidence="3" type="ORF">IPN02_12890</name>
</gene>
<proteinExistence type="predicted"/>
<dbReference type="GO" id="GO:0003677">
    <property type="term" value="F:DNA binding"/>
    <property type="evidence" value="ECO:0007669"/>
    <property type="project" value="InterPro"/>
</dbReference>
<dbReference type="SUPFAM" id="SSF56349">
    <property type="entry name" value="DNA breaking-rejoining enzymes"/>
    <property type="match status" value="1"/>
</dbReference>
<accession>A0A936NDL8</accession>
<organism evidence="3 4">
    <name type="scientific">Candidatus Neomicrothrix subdominans</name>
    <dbReference type="NCBI Taxonomy" id="2954438"/>
    <lineage>
        <taxon>Bacteria</taxon>
        <taxon>Bacillati</taxon>
        <taxon>Actinomycetota</taxon>
        <taxon>Acidimicrobiia</taxon>
        <taxon>Acidimicrobiales</taxon>
        <taxon>Microthrixaceae</taxon>
        <taxon>Candidatus Neomicrothrix</taxon>
    </lineage>
</organism>
<dbReference type="Gene3D" id="1.10.443.10">
    <property type="entry name" value="Intergrase catalytic core"/>
    <property type="match status" value="1"/>
</dbReference>
<dbReference type="AlphaFoldDB" id="A0A936NDL8"/>
<evidence type="ECO:0000256" key="2">
    <source>
        <dbReference type="SAM" id="MobiDB-lite"/>
    </source>
</evidence>
<evidence type="ECO:0000256" key="1">
    <source>
        <dbReference type="ARBA" id="ARBA00023172"/>
    </source>
</evidence>
<dbReference type="InterPro" id="IPR013762">
    <property type="entry name" value="Integrase-like_cat_sf"/>
</dbReference>
<dbReference type="Proteomes" id="UP000727993">
    <property type="component" value="Unassembled WGS sequence"/>
</dbReference>
<reference evidence="3 4" key="1">
    <citation type="submission" date="2020-10" db="EMBL/GenBank/DDBJ databases">
        <title>Connecting structure to function with the recovery of over 1000 high-quality activated sludge metagenome-assembled genomes encoding full-length rRNA genes using long-read sequencing.</title>
        <authorList>
            <person name="Singleton C.M."/>
            <person name="Petriglieri F."/>
            <person name="Kristensen J.M."/>
            <person name="Kirkegaard R.H."/>
            <person name="Michaelsen T.Y."/>
            <person name="Andersen M.H."/>
            <person name="Karst S.M."/>
            <person name="Dueholm M.S."/>
            <person name="Nielsen P.H."/>
            <person name="Albertsen M."/>
        </authorList>
    </citation>
    <scope>NUCLEOTIDE SEQUENCE [LARGE SCALE GENOMIC DNA]</scope>
    <source>
        <strain evidence="3">Lyne_18-Q3-R50-59_MAXAC.006</strain>
    </source>
</reference>
<dbReference type="EMBL" id="JADJZA010000007">
    <property type="protein sequence ID" value="MBK9297699.1"/>
    <property type="molecule type" value="Genomic_DNA"/>
</dbReference>
<evidence type="ECO:0000313" key="4">
    <source>
        <dbReference type="Proteomes" id="UP000727993"/>
    </source>
</evidence>
<evidence type="ECO:0000313" key="3">
    <source>
        <dbReference type="EMBL" id="MBK9297699.1"/>
    </source>
</evidence>
<sequence>MSRRCAPPRSPHTNLPSHTLIGVTLPHDEALEHDDTPKPDWPLFRTIDRHGNPGKRLTGEAVGHILKRHADNAGIDPNTVSGHSLRRGFATEPRCSGADLLAVCRHGRWQDGSRSVLGYFADVDGWNDSPLNSIGL</sequence>
<evidence type="ECO:0008006" key="5">
    <source>
        <dbReference type="Google" id="ProtNLM"/>
    </source>
</evidence>
<dbReference type="GO" id="GO:0006310">
    <property type="term" value="P:DNA recombination"/>
    <property type="evidence" value="ECO:0007669"/>
    <property type="project" value="UniProtKB-KW"/>
</dbReference>
<feature type="region of interest" description="Disordered" evidence="2">
    <location>
        <begin position="1"/>
        <end position="20"/>
    </location>
</feature>